<dbReference type="Pfam" id="PF01327">
    <property type="entry name" value="Pep_deformylase"/>
    <property type="match status" value="1"/>
</dbReference>
<dbReference type="HAMAP" id="MF_00163">
    <property type="entry name" value="Pep_deformylase"/>
    <property type="match status" value="1"/>
</dbReference>
<sequence length="194" mass="22178">MPLEIVPYPHPTLRYKSKPIRKVDKALREVVAEMFDLMYESRGVGLAANQVDIPLRMFVVNPSGTRGDGEELVLINPVIQRPKGSWQAEEGCLSLPGIYGNVTRPKEIRLSAFDLKGNPIERTIDDFLGRVLQHENDHLDGVMFIDRMTDEARRDLEGALAEFEIDRESCQQTGSIEPDDVIIERRNEWEQRYA</sequence>
<evidence type="ECO:0000313" key="4">
    <source>
        <dbReference type="Proteomes" id="UP000316770"/>
    </source>
</evidence>
<dbReference type="RefSeq" id="WP_145121538.1">
    <property type="nucleotide sequence ID" value="NZ_CP036292.1"/>
</dbReference>
<dbReference type="PIRSF" id="PIRSF004749">
    <property type="entry name" value="Pep_def"/>
    <property type="match status" value="1"/>
</dbReference>
<organism evidence="3 4">
    <name type="scientific">Rosistilla oblonga</name>
    <dbReference type="NCBI Taxonomy" id="2527990"/>
    <lineage>
        <taxon>Bacteria</taxon>
        <taxon>Pseudomonadati</taxon>
        <taxon>Planctomycetota</taxon>
        <taxon>Planctomycetia</taxon>
        <taxon>Pirellulales</taxon>
        <taxon>Pirellulaceae</taxon>
        <taxon>Rosistilla</taxon>
    </lineage>
</organism>
<protein>
    <recommendedName>
        <fullName evidence="2">Peptide deformylase</fullName>
        <shortName evidence="2">PDF</shortName>
        <ecNumber evidence="2">3.5.1.88</ecNumber>
    </recommendedName>
    <alternativeName>
        <fullName evidence="2">Polypeptide deformylase</fullName>
    </alternativeName>
</protein>
<proteinExistence type="inferred from homology"/>
<dbReference type="CDD" id="cd00487">
    <property type="entry name" value="Pep_deformylase"/>
    <property type="match status" value="1"/>
</dbReference>
<dbReference type="Gene3D" id="3.90.45.10">
    <property type="entry name" value="Peptide deformylase"/>
    <property type="match status" value="1"/>
</dbReference>
<feature type="binding site" evidence="2">
    <location>
        <position position="92"/>
    </location>
    <ligand>
        <name>Fe cation</name>
        <dbReference type="ChEBI" id="CHEBI:24875"/>
    </ligand>
</feature>
<name>A0A518J0G6_9BACT</name>
<comment type="catalytic activity">
    <reaction evidence="2">
        <text>N-terminal N-formyl-L-methionyl-[peptide] + H2O = N-terminal L-methionyl-[peptide] + formate</text>
        <dbReference type="Rhea" id="RHEA:24420"/>
        <dbReference type="Rhea" id="RHEA-COMP:10639"/>
        <dbReference type="Rhea" id="RHEA-COMP:10640"/>
        <dbReference type="ChEBI" id="CHEBI:15377"/>
        <dbReference type="ChEBI" id="CHEBI:15740"/>
        <dbReference type="ChEBI" id="CHEBI:49298"/>
        <dbReference type="ChEBI" id="CHEBI:64731"/>
        <dbReference type="EC" id="3.5.1.88"/>
    </reaction>
</comment>
<reference evidence="3 4" key="1">
    <citation type="submission" date="2019-02" db="EMBL/GenBank/DDBJ databases">
        <title>Deep-cultivation of Planctomycetes and their phenomic and genomic characterization uncovers novel biology.</title>
        <authorList>
            <person name="Wiegand S."/>
            <person name="Jogler M."/>
            <person name="Boedeker C."/>
            <person name="Pinto D."/>
            <person name="Vollmers J."/>
            <person name="Rivas-Marin E."/>
            <person name="Kohn T."/>
            <person name="Peeters S.H."/>
            <person name="Heuer A."/>
            <person name="Rast P."/>
            <person name="Oberbeckmann S."/>
            <person name="Bunk B."/>
            <person name="Jeske O."/>
            <person name="Meyerdierks A."/>
            <person name="Storesund J.E."/>
            <person name="Kallscheuer N."/>
            <person name="Luecker S."/>
            <person name="Lage O.M."/>
            <person name="Pohl T."/>
            <person name="Merkel B.J."/>
            <person name="Hornburger P."/>
            <person name="Mueller R.-W."/>
            <person name="Bruemmer F."/>
            <person name="Labrenz M."/>
            <person name="Spormann A.M."/>
            <person name="Op den Camp H."/>
            <person name="Overmann J."/>
            <person name="Amann R."/>
            <person name="Jetten M.S.M."/>
            <person name="Mascher T."/>
            <person name="Medema M.H."/>
            <person name="Devos D.P."/>
            <person name="Kaster A.-K."/>
            <person name="Ovreas L."/>
            <person name="Rohde M."/>
            <person name="Galperin M.Y."/>
            <person name="Jogler C."/>
        </authorList>
    </citation>
    <scope>NUCLEOTIDE SEQUENCE [LARGE SCALE GENOMIC DNA]</scope>
    <source>
        <strain evidence="3 4">Mal33</strain>
    </source>
</reference>
<keyword evidence="2" id="KW-0479">Metal-binding</keyword>
<keyword evidence="4" id="KW-1185">Reference proteome</keyword>
<comment type="cofactor">
    <cofactor evidence="2">
        <name>Fe(2+)</name>
        <dbReference type="ChEBI" id="CHEBI:29033"/>
    </cofactor>
    <text evidence="2">Binds 1 Fe(2+) ion.</text>
</comment>
<dbReference type="EC" id="3.5.1.88" evidence="2"/>
<evidence type="ECO:0000256" key="1">
    <source>
        <dbReference type="ARBA" id="ARBA00010759"/>
    </source>
</evidence>
<dbReference type="Proteomes" id="UP000316770">
    <property type="component" value="Chromosome"/>
</dbReference>
<evidence type="ECO:0000256" key="2">
    <source>
        <dbReference type="HAMAP-Rule" id="MF_00163"/>
    </source>
</evidence>
<dbReference type="GO" id="GO:0006412">
    <property type="term" value="P:translation"/>
    <property type="evidence" value="ECO:0007669"/>
    <property type="project" value="UniProtKB-UniRule"/>
</dbReference>
<dbReference type="SUPFAM" id="SSF56420">
    <property type="entry name" value="Peptide deformylase"/>
    <property type="match status" value="1"/>
</dbReference>
<dbReference type="AlphaFoldDB" id="A0A518J0G6"/>
<dbReference type="InterPro" id="IPR023635">
    <property type="entry name" value="Peptide_deformylase"/>
</dbReference>
<dbReference type="NCBIfam" id="NF001159">
    <property type="entry name" value="PRK00150.1-3"/>
    <property type="match status" value="1"/>
</dbReference>
<evidence type="ECO:0000313" key="3">
    <source>
        <dbReference type="EMBL" id="QDV58837.1"/>
    </source>
</evidence>
<dbReference type="GO" id="GO:0042586">
    <property type="term" value="F:peptide deformylase activity"/>
    <property type="evidence" value="ECO:0007669"/>
    <property type="project" value="UniProtKB-UniRule"/>
</dbReference>
<keyword evidence="2" id="KW-0648">Protein biosynthesis</keyword>
<keyword evidence="2 3" id="KW-0378">Hydrolase</keyword>
<dbReference type="PANTHER" id="PTHR10458">
    <property type="entry name" value="PEPTIDE DEFORMYLASE"/>
    <property type="match status" value="1"/>
</dbReference>
<dbReference type="EMBL" id="CP036318">
    <property type="protein sequence ID" value="QDV58837.1"/>
    <property type="molecule type" value="Genomic_DNA"/>
</dbReference>
<dbReference type="PRINTS" id="PR01576">
    <property type="entry name" value="PDEFORMYLASE"/>
</dbReference>
<comment type="similarity">
    <text evidence="1 2">Belongs to the polypeptide deformylase family.</text>
</comment>
<dbReference type="PANTHER" id="PTHR10458:SF22">
    <property type="entry name" value="PEPTIDE DEFORMYLASE"/>
    <property type="match status" value="1"/>
</dbReference>
<accession>A0A518J0G6</accession>
<feature type="binding site" evidence="2">
    <location>
        <position position="138"/>
    </location>
    <ligand>
        <name>Fe cation</name>
        <dbReference type="ChEBI" id="CHEBI:24875"/>
    </ligand>
</feature>
<gene>
    <name evidence="2 3" type="primary">def</name>
    <name evidence="3" type="ORF">Mal33_48620</name>
</gene>
<feature type="active site" evidence="2">
    <location>
        <position position="135"/>
    </location>
</feature>
<keyword evidence="2" id="KW-0408">Iron</keyword>
<dbReference type="InterPro" id="IPR036821">
    <property type="entry name" value="Peptide_deformylase_sf"/>
</dbReference>
<comment type="function">
    <text evidence="2">Removes the formyl group from the N-terminal Met of newly synthesized proteins. Requires at least a dipeptide for an efficient rate of reaction. N-terminal L-methionine is a prerequisite for activity but the enzyme has broad specificity at other positions.</text>
</comment>
<feature type="binding site" evidence="2">
    <location>
        <position position="134"/>
    </location>
    <ligand>
        <name>Fe cation</name>
        <dbReference type="ChEBI" id="CHEBI:24875"/>
    </ligand>
</feature>
<dbReference type="NCBIfam" id="TIGR00079">
    <property type="entry name" value="pept_deformyl"/>
    <property type="match status" value="1"/>
</dbReference>
<dbReference type="OrthoDB" id="9784988at2"/>
<dbReference type="GO" id="GO:0046872">
    <property type="term" value="F:metal ion binding"/>
    <property type="evidence" value="ECO:0007669"/>
    <property type="project" value="UniProtKB-KW"/>
</dbReference>